<keyword evidence="5 10" id="KW-0678">Repressor</keyword>
<protein>
    <recommendedName>
        <fullName evidence="10">General negative regulator of transcription subunit</fullName>
    </recommendedName>
</protein>
<dbReference type="EMBL" id="CDQK01000004">
    <property type="protein sequence ID" value="CEP23284.1"/>
    <property type="molecule type" value="Genomic_DNA"/>
</dbReference>
<feature type="compositionally biased region" description="Basic and acidic residues" evidence="11">
    <location>
        <begin position="244"/>
        <end position="260"/>
    </location>
</feature>
<evidence type="ECO:0000256" key="11">
    <source>
        <dbReference type="SAM" id="MobiDB-lite"/>
    </source>
</evidence>
<dbReference type="GO" id="GO:0006355">
    <property type="term" value="P:regulation of DNA-templated transcription"/>
    <property type="evidence" value="ECO:0007669"/>
    <property type="project" value="InterPro"/>
</dbReference>
<dbReference type="InterPro" id="IPR007282">
    <property type="entry name" value="NOT2/3/5_C"/>
</dbReference>
<keyword evidence="6" id="KW-0597">Phosphoprotein</keyword>
<feature type="domain" description="CCR4-Not complex component Not N-terminal" evidence="12">
    <location>
        <begin position="2"/>
        <end position="231"/>
    </location>
</feature>
<feature type="compositionally biased region" description="Basic and acidic residues" evidence="11">
    <location>
        <begin position="107"/>
        <end position="122"/>
    </location>
</feature>
<evidence type="ECO:0000256" key="9">
    <source>
        <dbReference type="ARBA" id="ARBA00023242"/>
    </source>
</evidence>
<comment type="subcellular location">
    <subcellularLocation>
        <location evidence="2 10">Cytoplasm</location>
    </subcellularLocation>
    <subcellularLocation>
        <location evidence="1 10">Nucleus</location>
    </subcellularLocation>
</comment>
<feature type="region of interest" description="Disordered" evidence="11">
    <location>
        <begin position="480"/>
        <end position="502"/>
    </location>
</feature>
<dbReference type="InterPro" id="IPR007207">
    <property type="entry name" value="Not_N"/>
</dbReference>
<dbReference type="InterPro" id="IPR012270">
    <property type="entry name" value="CCR4-NOT_su3/5"/>
</dbReference>
<evidence type="ECO:0000256" key="7">
    <source>
        <dbReference type="ARBA" id="ARBA00023015"/>
    </source>
</evidence>
<sequence>MSQRKLQQEIDKVFKKVKEGLEIFDGYYDKLQTCENQSQKEKLESDLKREIKKLQKQRDQIKSWLSGNEVKDKKLLLENRKTIENAMERFKVVEKNMKTKAYSREGLNQDRNDPRQKEKEETSEFLQQMIEDLERQNEKHEATIDHLQNSGKKSKKLDGATKQEISDLQDKMDRNLWHLDKLEQVQRLIMNDMLDCEPVNDLQEDIKYYVEENEDPDFLEDDAIYDDLKLDEVEDSFGNVAELAPKEEEHESVLIDDTPKKPVVHQQTPPHSSGSATSTTTSTAAIPAAAATATNIPPSSTLANASHSHSSGTVTQFTSNGTTTTLKPAILQKQELKYASVAANALNSGLHHSNGIIKASESQQNTPKLKPTTLADTLSNNSSSTNLESSQQQTTPSHASKVVPPPGLSNTPRIGTPLSSYVSLNHLEGAPADFNGASDASKTASVLESIKDLINKPAPLEDISKMLDISLLNCPDSLDADRARTYRPSNPHPTPSAYPQEPLPELTYSSVVSRLDESTLFFNFYYNQGEYVQILSANELVKRNWEFDKLSHKWYKKSDEIQPPQLVNGQIVSPGKTITWQYFDNDQVWLSRRVENFDASKVQLEASFLI</sequence>
<feature type="region of interest" description="Disordered" evidence="11">
    <location>
        <begin position="360"/>
        <end position="415"/>
    </location>
</feature>
<evidence type="ECO:0000259" key="12">
    <source>
        <dbReference type="Pfam" id="PF04065"/>
    </source>
</evidence>
<comment type="similarity">
    <text evidence="3 10">Belongs to the CNOT2/3/5 family.</text>
</comment>
<evidence type="ECO:0000259" key="13">
    <source>
        <dbReference type="Pfam" id="PF04153"/>
    </source>
</evidence>
<feature type="domain" description="NOT2/NOT3/NOT5 C-terminal" evidence="13">
    <location>
        <begin position="470"/>
        <end position="601"/>
    </location>
</feature>
<evidence type="ECO:0000256" key="1">
    <source>
        <dbReference type="ARBA" id="ARBA00004123"/>
    </source>
</evidence>
<dbReference type="PIRSF" id="PIRSF005290">
    <property type="entry name" value="NOT_su_3_5"/>
    <property type="match status" value="1"/>
</dbReference>
<dbReference type="Pfam" id="PF04065">
    <property type="entry name" value="Not3"/>
    <property type="match status" value="1"/>
</dbReference>
<reference evidence="15" key="1">
    <citation type="journal article" date="2015" name="J. Biotechnol.">
        <title>The structure of the Cyberlindnera jadinii genome and its relation to Candida utilis analyzed by the occurrence of single nucleotide polymorphisms.</title>
        <authorList>
            <person name="Rupp O."/>
            <person name="Brinkrolf K."/>
            <person name="Buerth C."/>
            <person name="Kunigo M."/>
            <person name="Schneider J."/>
            <person name="Jaenicke S."/>
            <person name="Goesmann A."/>
            <person name="Puehler A."/>
            <person name="Jaeger K.-E."/>
            <person name="Ernst J.F."/>
        </authorList>
    </citation>
    <scope>NUCLEOTIDE SEQUENCE [LARGE SCALE GENOMIC DNA]</scope>
    <source>
        <strain evidence="15">ATCC 18201 / CBS 1600 / BCRC 20928 / JCM 3617 / NBRC 0987 / NRRL Y-1542</strain>
    </source>
</reference>
<keyword evidence="9 10" id="KW-0539">Nucleus</keyword>
<feature type="region of interest" description="Disordered" evidence="11">
    <location>
        <begin position="101"/>
        <end position="123"/>
    </location>
</feature>
<evidence type="ECO:0000256" key="5">
    <source>
        <dbReference type="ARBA" id="ARBA00022491"/>
    </source>
</evidence>
<gene>
    <name evidence="14" type="ORF">BN1211_3835</name>
</gene>
<evidence type="ECO:0000256" key="3">
    <source>
        <dbReference type="ARBA" id="ARBA00007682"/>
    </source>
</evidence>
<evidence type="ECO:0000256" key="6">
    <source>
        <dbReference type="ARBA" id="ARBA00022553"/>
    </source>
</evidence>
<dbReference type="InterPro" id="IPR040168">
    <property type="entry name" value="Not2/3/5"/>
</dbReference>
<keyword evidence="7 10" id="KW-0805">Transcription regulation</keyword>
<name>A0A0H5CFC5_CYBJN</name>
<evidence type="ECO:0000256" key="10">
    <source>
        <dbReference type="PIRNR" id="PIRNR005290"/>
    </source>
</evidence>
<feature type="compositionally biased region" description="Low complexity" evidence="11">
    <location>
        <begin position="268"/>
        <end position="282"/>
    </location>
</feature>
<keyword evidence="10" id="KW-0010">Activator</keyword>
<keyword evidence="8 10" id="KW-0804">Transcription</keyword>
<keyword evidence="4 10" id="KW-0963">Cytoplasm</keyword>
<feature type="region of interest" description="Disordered" evidence="11">
    <location>
        <begin position="295"/>
        <end position="321"/>
    </location>
</feature>
<dbReference type="Proteomes" id="UP000038830">
    <property type="component" value="Unassembled WGS sequence"/>
</dbReference>
<dbReference type="GO" id="GO:0030015">
    <property type="term" value="C:CCR4-NOT core complex"/>
    <property type="evidence" value="ECO:0007669"/>
    <property type="project" value="UniProtKB-UniRule"/>
</dbReference>
<dbReference type="PANTHER" id="PTHR23326">
    <property type="entry name" value="CCR4 NOT-RELATED"/>
    <property type="match status" value="1"/>
</dbReference>
<evidence type="ECO:0000313" key="15">
    <source>
        <dbReference type="Proteomes" id="UP000038830"/>
    </source>
</evidence>
<organism evidence="14 15">
    <name type="scientific">Cyberlindnera jadinii (strain ATCC 18201 / CBS 1600 / BCRC 20928 / JCM 3617 / NBRC 0987 / NRRL Y-1542)</name>
    <name type="common">Torula yeast</name>
    <name type="synonym">Candida utilis</name>
    <dbReference type="NCBI Taxonomy" id="983966"/>
    <lineage>
        <taxon>Eukaryota</taxon>
        <taxon>Fungi</taxon>
        <taxon>Dikarya</taxon>
        <taxon>Ascomycota</taxon>
        <taxon>Saccharomycotina</taxon>
        <taxon>Saccharomycetes</taxon>
        <taxon>Phaffomycetales</taxon>
        <taxon>Phaffomycetaceae</taxon>
        <taxon>Cyberlindnera</taxon>
    </lineage>
</organism>
<proteinExistence type="inferred from homology"/>
<comment type="function">
    <text evidence="10">Acts as component of the CCR4-NOT core complex, which in the nucleus seems to be a general transcription factor, and in the cytoplasm the major mRNA deadenylase involved in mRNA turnover. The NOT protein subcomplex negatively regulates the basal and activated transcription of many genes. Preferentially affects TC-type TATA element-dependent transcription. Could directly or indirectly inhibit component(s) of the general transcription machinery.</text>
</comment>
<accession>A0A0H5CFC5</accession>
<dbReference type="AlphaFoldDB" id="A0A0H5CFC5"/>
<evidence type="ECO:0000256" key="8">
    <source>
        <dbReference type="ARBA" id="ARBA00023163"/>
    </source>
</evidence>
<dbReference type="Gene3D" id="2.30.30.1020">
    <property type="entry name" value="CCR4-NOT complex subunit 2/3/5, C-terminal domain"/>
    <property type="match status" value="1"/>
</dbReference>
<feature type="region of interest" description="Disordered" evidence="11">
    <location>
        <begin position="242"/>
        <end position="282"/>
    </location>
</feature>
<evidence type="ECO:0000256" key="2">
    <source>
        <dbReference type="ARBA" id="ARBA00004496"/>
    </source>
</evidence>
<dbReference type="GO" id="GO:0000932">
    <property type="term" value="C:P-body"/>
    <property type="evidence" value="ECO:0007669"/>
    <property type="project" value="UniProtKB-UniRule"/>
</dbReference>
<dbReference type="GO" id="GO:0005634">
    <property type="term" value="C:nucleus"/>
    <property type="evidence" value="ECO:0007669"/>
    <property type="project" value="UniProtKB-SubCell"/>
</dbReference>
<evidence type="ECO:0000256" key="4">
    <source>
        <dbReference type="ARBA" id="ARBA00022490"/>
    </source>
</evidence>
<dbReference type="Pfam" id="PF04153">
    <property type="entry name" value="NOT2_3_5_C"/>
    <property type="match status" value="1"/>
</dbReference>
<feature type="compositionally biased region" description="Low complexity" evidence="11">
    <location>
        <begin position="372"/>
        <end position="395"/>
    </location>
</feature>
<evidence type="ECO:0000313" key="14">
    <source>
        <dbReference type="EMBL" id="CEP23284.1"/>
    </source>
</evidence>
<dbReference type="GO" id="GO:0000289">
    <property type="term" value="P:nuclear-transcribed mRNA poly(A) tail shortening"/>
    <property type="evidence" value="ECO:0007669"/>
    <property type="project" value="UniProtKB-ARBA"/>
</dbReference>
<dbReference type="InterPro" id="IPR038635">
    <property type="entry name" value="CCR4-NOT_su2/3/5_C_sf"/>
</dbReference>
<feature type="compositionally biased region" description="Polar residues" evidence="11">
    <location>
        <begin position="302"/>
        <end position="321"/>
    </location>
</feature>